<dbReference type="OrthoDB" id="3226at2759"/>
<keyword evidence="4" id="KW-1185">Reference proteome</keyword>
<dbReference type="PANTHER" id="PTHR11927">
    <property type="entry name" value="GALACTOSIDE 2-L-FUCOSYLTRANSFERASE"/>
    <property type="match status" value="1"/>
</dbReference>
<accession>A0A0N1HYE7</accession>
<dbReference type="GO" id="GO:0008107">
    <property type="term" value="F:galactoside 2-alpha-L-fucosyltransferase activity"/>
    <property type="evidence" value="ECO:0007669"/>
    <property type="project" value="InterPro"/>
</dbReference>
<evidence type="ECO:0000256" key="1">
    <source>
        <dbReference type="ARBA" id="ARBA00022676"/>
    </source>
</evidence>
<dbReference type="GO" id="GO:0016020">
    <property type="term" value="C:membrane"/>
    <property type="evidence" value="ECO:0007669"/>
    <property type="project" value="InterPro"/>
</dbReference>
<dbReference type="VEuPathDB" id="TriTrypDB:Lsey_0072_0290"/>
<name>A0A0N1HYE7_LEPSE</name>
<proteinExistence type="predicted"/>
<organism evidence="3 4">
    <name type="scientific">Leptomonas seymouri</name>
    <dbReference type="NCBI Taxonomy" id="5684"/>
    <lineage>
        <taxon>Eukaryota</taxon>
        <taxon>Discoba</taxon>
        <taxon>Euglenozoa</taxon>
        <taxon>Kinetoplastea</taxon>
        <taxon>Metakinetoplastina</taxon>
        <taxon>Trypanosomatida</taxon>
        <taxon>Trypanosomatidae</taxon>
        <taxon>Leishmaniinae</taxon>
        <taxon>Leptomonas</taxon>
    </lineage>
</organism>
<gene>
    <name evidence="3" type="ORF">ABL78_3079</name>
</gene>
<dbReference type="Gene3D" id="3.40.50.11350">
    <property type="match status" value="1"/>
</dbReference>
<evidence type="ECO:0000313" key="3">
    <source>
        <dbReference type="EMBL" id="KPI87852.1"/>
    </source>
</evidence>
<dbReference type="GO" id="GO:0005975">
    <property type="term" value="P:carbohydrate metabolic process"/>
    <property type="evidence" value="ECO:0007669"/>
    <property type="project" value="InterPro"/>
</dbReference>
<dbReference type="OMA" id="WGAYLNR"/>
<sequence>MRPAALLTTNVVGGLGNQLFLIANLIATSRRNGIPAFVVPSAFSSSAEAPRPTYWSSMFRGLDQHGVQLAPALDATAAALPLVDVPEVRPVRKLQLAAHRACVYNMIGFFQCEQFFDDHPVLHSVIPADLWRAAEDHLRRHYRSDGCHTVAVHVRRGDYARFRDVFEQLEVDYYDAAVRQLLGGLLYRQQHQEPSKGLAAPFPSLQLLFFSDDTRVAQTMAGYFRVKYKGLRASVVSPELEEGGSGEGVACSSPSSPPLMPREVLEMLMMARCNDVVMANSTFSWWGAYLNRVPLHRVTAPSKWFVKDPYPASNHLYCPGWMLL</sequence>
<evidence type="ECO:0000313" key="4">
    <source>
        <dbReference type="Proteomes" id="UP000038009"/>
    </source>
</evidence>
<keyword evidence="1" id="KW-0328">Glycosyltransferase</keyword>
<evidence type="ECO:0000256" key="2">
    <source>
        <dbReference type="ARBA" id="ARBA00022679"/>
    </source>
</evidence>
<protein>
    <recommendedName>
        <fullName evidence="5">Glycosyl transferase family 11</fullName>
    </recommendedName>
</protein>
<evidence type="ECO:0008006" key="5">
    <source>
        <dbReference type="Google" id="ProtNLM"/>
    </source>
</evidence>
<dbReference type="Pfam" id="PF01531">
    <property type="entry name" value="Glyco_transf_11"/>
    <property type="match status" value="1"/>
</dbReference>
<dbReference type="EMBL" id="LJSK01000072">
    <property type="protein sequence ID" value="KPI87852.1"/>
    <property type="molecule type" value="Genomic_DNA"/>
</dbReference>
<keyword evidence="2" id="KW-0808">Transferase</keyword>
<dbReference type="AlphaFoldDB" id="A0A0N1HYE7"/>
<dbReference type="PANTHER" id="PTHR11927:SF9">
    <property type="entry name" value="L-FUCOSYLTRANSFERASE"/>
    <property type="match status" value="1"/>
</dbReference>
<dbReference type="Proteomes" id="UP000038009">
    <property type="component" value="Unassembled WGS sequence"/>
</dbReference>
<comment type="caution">
    <text evidence="3">The sequence shown here is derived from an EMBL/GenBank/DDBJ whole genome shotgun (WGS) entry which is preliminary data.</text>
</comment>
<reference evidence="3 4" key="1">
    <citation type="journal article" date="2015" name="PLoS Pathog.">
        <title>Leptomonas seymouri: Adaptations to the Dixenous Life Cycle Analyzed by Genome Sequencing, Transcriptome Profiling and Co-infection with Leishmania donovani.</title>
        <authorList>
            <person name="Kraeva N."/>
            <person name="Butenko A."/>
            <person name="Hlavacova J."/>
            <person name="Kostygov A."/>
            <person name="Myskova J."/>
            <person name="Grybchuk D."/>
            <person name="Lestinova T."/>
            <person name="Votypka J."/>
            <person name="Volf P."/>
            <person name="Opperdoes F."/>
            <person name="Flegontov P."/>
            <person name="Lukes J."/>
            <person name="Yurchenko V."/>
        </authorList>
    </citation>
    <scope>NUCLEOTIDE SEQUENCE [LARGE SCALE GENOMIC DNA]</scope>
    <source>
        <strain evidence="3 4">ATCC 30220</strain>
    </source>
</reference>
<dbReference type="InterPro" id="IPR002516">
    <property type="entry name" value="Glyco_trans_11"/>
</dbReference>